<dbReference type="Proteomes" id="UP000321424">
    <property type="component" value="Unassembled WGS sequence"/>
</dbReference>
<dbReference type="OrthoDB" id="7838374at2"/>
<comment type="caution">
    <text evidence="2">The sequence shown here is derived from an EMBL/GenBank/DDBJ whole genome shotgun (WGS) entry which is preliminary data.</text>
</comment>
<sequence length="306" mass="33791">MTAPLGELLAALTPQREKVAAYVGDTYVQETVDQLDRLGVDAAKFAKAHSMLLLKPDAIVARVVEPTLKWLADNDFRVVSAFRVAVDRHFARALWYFAWNIASPERRRLADLLVGISDVLVLVVRGEDAELPVPVRLTEAKGPTDPRKRQPGELRHLLGRHSYLLNLVHSPDDPADVLRELAIYLDEQRRAAVIAEAGAGIDRSSEALAIANDLYAWTPARSFDRAVAVERILRDLEAAGAPVAPGFDRAADPDCAQLLYAAWADGRDLDPWSVIVLGSYVLPMRIGTQPQTLRPVSAKDWLEEQP</sequence>
<dbReference type="InterPro" id="IPR036850">
    <property type="entry name" value="NDK-like_dom_sf"/>
</dbReference>
<accession>A0A511M8T6</accession>
<dbReference type="SUPFAM" id="SSF54919">
    <property type="entry name" value="Nucleoside diphosphate kinase, NDK"/>
    <property type="match status" value="1"/>
</dbReference>
<dbReference type="GO" id="GO:0006241">
    <property type="term" value="P:CTP biosynthetic process"/>
    <property type="evidence" value="ECO:0007669"/>
    <property type="project" value="InterPro"/>
</dbReference>
<evidence type="ECO:0000313" key="3">
    <source>
        <dbReference type="Proteomes" id="UP000321424"/>
    </source>
</evidence>
<keyword evidence="3" id="KW-1185">Reference proteome</keyword>
<name>A0A511M8T6_9NOCA</name>
<reference evidence="2 3" key="1">
    <citation type="submission" date="2019-07" db="EMBL/GenBank/DDBJ databases">
        <title>Whole genome shotgun sequence of Nocardia ninae NBRC 108245.</title>
        <authorList>
            <person name="Hosoyama A."/>
            <person name="Uohara A."/>
            <person name="Ohji S."/>
            <person name="Ichikawa N."/>
        </authorList>
    </citation>
    <scope>NUCLEOTIDE SEQUENCE [LARGE SCALE GENOMIC DNA]</scope>
    <source>
        <strain evidence="2 3">NBRC 108245</strain>
    </source>
</reference>
<organism evidence="2 3">
    <name type="scientific">Nocardia ninae NBRC 108245</name>
    <dbReference type="NCBI Taxonomy" id="1210091"/>
    <lineage>
        <taxon>Bacteria</taxon>
        <taxon>Bacillati</taxon>
        <taxon>Actinomycetota</taxon>
        <taxon>Actinomycetes</taxon>
        <taxon>Mycobacteriales</taxon>
        <taxon>Nocardiaceae</taxon>
        <taxon>Nocardia</taxon>
    </lineage>
</organism>
<dbReference type="Gene3D" id="3.30.70.141">
    <property type="entry name" value="Nucleoside diphosphate kinase-like domain"/>
    <property type="match status" value="1"/>
</dbReference>
<dbReference type="InterPro" id="IPR034907">
    <property type="entry name" value="NDK-like_dom"/>
</dbReference>
<dbReference type="GO" id="GO:0004550">
    <property type="term" value="F:nucleoside diphosphate kinase activity"/>
    <property type="evidence" value="ECO:0007669"/>
    <property type="project" value="InterPro"/>
</dbReference>
<feature type="domain" description="Nucleoside diphosphate kinase-like" evidence="1">
    <location>
        <begin position="49"/>
        <end position="188"/>
    </location>
</feature>
<evidence type="ECO:0000259" key="1">
    <source>
        <dbReference type="Pfam" id="PF00334"/>
    </source>
</evidence>
<dbReference type="PRINTS" id="PR01243">
    <property type="entry name" value="NUCDPKINASE"/>
</dbReference>
<dbReference type="EMBL" id="BJXA01000004">
    <property type="protein sequence ID" value="GEM36538.1"/>
    <property type="molecule type" value="Genomic_DNA"/>
</dbReference>
<proteinExistence type="predicted"/>
<gene>
    <name evidence="2" type="ORF">NN4_10570</name>
</gene>
<protein>
    <recommendedName>
        <fullName evidence="1">Nucleoside diphosphate kinase-like domain-containing protein</fullName>
    </recommendedName>
</protein>
<dbReference type="Pfam" id="PF00334">
    <property type="entry name" value="NDK"/>
    <property type="match status" value="1"/>
</dbReference>
<dbReference type="GO" id="GO:0006228">
    <property type="term" value="P:UTP biosynthetic process"/>
    <property type="evidence" value="ECO:0007669"/>
    <property type="project" value="InterPro"/>
</dbReference>
<dbReference type="RefSeq" id="WP_147128817.1">
    <property type="nucleotide sequence ID" value="NZ_BJXA01000004.1"/>
</dbReference>
<dbReference type="GO" id="GO:0006183">
    <property type="term" value="P:GTP biosynthetic process"/>
    <property type="evidence" value="ECO:0007669"/>
    <property type="project" value="InterPro"/>
</dbReference>
<dbReference type="InterPro" id="IPR001564">
    <property type="entry name" value="Nucleoside_diP_kinase"/>
</dbReference>
<dbReference type="AlphaFoldDB" id="A0A511M8T6"/>
<evidence type="ECO:0000313" key="2">
    <source>
        <dbReference type="EMBL" id="GEM36538.1"/>
    </source>
</evidence>